<dbReference type="STRING" id="947013.SAMN04488109_6323"/>
<keyword evidence="1" id="KW-1133">Transmembrane helix</keyword>
<protein>
    <submittedName>
        <fullName evidence="2">Uncharacterized protein</fullName>
    </submittedName>
</protein>
<evidence type="ECO:0000313" key="2">
    <source>
        <dbReference type="EMBL" id="SHH96864.1"/>
    </source>
</evidence>
<reference evidence="2 3" key="1">
    <citation type="submission" date="2016-11" db="EMBL/GenBank/DDBJ databases">
        <authorList>
            <person name="Jaros S."/>
            <person name="Januszkiewicz K."/>
            <person name="Wedrychowicz H."/>
        </authorList>
    </citation>
    <scope>NUCLEOTIDE SEQUENCE [LARGE SCALE GENOMIC DNA]</scope>
    <source>
        <strain evidence="2 3">DSM 24574</strain>
    </source>
</reference>
<keyword evidence="1" id="KW-0812">Transmembrane</keyword>
<keyword evidence="3" id="KW-1185">Reference proteome</keyword>
<keyword evidence="1" id="KW-0472">Membrane</keyword>
<dbReference type="OrthoDB" id="1358231at2"/>
<dbReference type="Proteomes" id="UP000184212">
    <property type="component" value="Unassembled WGS sequence"/>
</dbReference>
<gene>
    <name evidence="2" type="ORF">SAMN04488109_6323</name>
</gene>
<sequence>MTVKKIVLRTLLGLLIAFFLFIGLFVIPYFANIVMPWDRSEAIEAAITWGGLADLPDAAEDVSVGTEGSMFTRTFIVRFELDNDAIDAWIKKSARMKNMVPVVEADGTLLYEIHPGEERSIGGTVRVNRLDHWVVIKMSWS</sequence>
<dbReference type="RefSeq" id="WP_073142595.1">
    <property type="nucleotide sequence ID" value="NZ_FQWQ01000006.1"/>
</dbReference>
<accession>A0A1M5XBI2</accession>
<name>A0A1M5XBI2_9BACT</name>
<evidence type="ECO:0000256" key="1">
    <source>
        <dbReference type="SAM" id="Phobius"/>
    </source>
</evidence>
<evidence type="ECO:0000313" key="3">
    <source>
        <dbReference type="Proteomes" id="UP000184212"/>
    </source>
</evidence>
<dbReference type="EMBL" id="FQWQ01000006">
    <property type="protein sequence ID" value="SHH96864.1"/>
    <property type="molecule type" value="Genomic_DNA"/>
</dbReference>
<proteinExistence type="predicted"/>
<feature type="transmembrane region" description="Helical" evidence="1">
    <location>
        <begin position="6"/>
        <end position="31"/>
    </location>
</feature>
<organism evidence="2 3">
    <name type="scientific">Chryseolinea serpens</name>
    <dbReference type="NCBI Taxonomy" id="947013"/>
    <lineage>
        <taxon>Bacteria</taxon>
        <taxon>Pseudomonadati</taxon>
        <taxon>Bacteroidota</taxon>
        <taxon>Cytophagia</taxon>
        <taxon>Cytophagales</taxon>
        <taxon>Fulvivirgaceae</taxon>
        <taxon>Chryseolinea</taxon>
    </lineage>
</organism>
<dbReference type="AlphaFoldDB" id="A0A1M5XBI2"/>